<evidence type="ECO:0000313" key="12">
    <source>
        <dbReference type="Proteomes" id="UP000714420"/>
    </source>
</evidence>
<dbReference type="PANTHER" id="PTHR36122">
    <property type="entry name" value="NICOTINAMIDE RIBOSIDE TRANSPORTER PNUC"/>
    <property type="match status" value="1"/>
</dbReference>
<comment type="similarity">
    <text evidence="3">Belongs to the nicotinamide ribonucleoside (NR) uptake permease (TC 4.B.1) family.</text>
</comment>
<proteinExistence type="inferred from homology"/>
<feature type="transmembrane region" description="Helical" evidence="10">
    <location>
        <begin position="123"/>
        <end position="142"/>
    </location>
</feature>
<keyword evidence="9 10" id="KW-0472">Membrane</keyword>
<keyword evidence="7 10" id="KW-0812">Transmembrane</keyword>
<evidence type="ECO:0000256" key="3">
    <source>
        <dbReference type="ARBA" id="ARBA00006669"/>
    </source>
</evidence>
<dbReference type="PANTHER" id="PTHR36122:SF2">
    <property type="entry name" value="NICOTINAMIDE RIBOSIDE TRANSPORTER PNUC"/>
    <property type="match status" value="1"/>
</dbReference>
<comment type="caution">
    <text evidence="11">The sequence shown here is derived from an EMBL/GenBank/DDBJ whole genome shotgun (WGS) entry which is preliminary data.</text>
</comment>
<organism evidence="11 12">
    <name type="scientific">Xylanibacter muris</name>
    <dbReference type="NCBI Taxonomy" id="2736290"/>
    <lineage>
        <taxon>Bacteria</taxon>
        <taxon>Pseudomonadati</taxon>
        <taxon>Bacteroidota</taxon>
        <taxon>Bacteroidia</taxon>
        <taxon>Bacteroidales</taxon>
        <taxon>Prevotellaceae</taxon>
        <taxon>Xylanibacter</taxon>
    </lineage>
</organism>
<dbReference type="EMBL" id="JABKKF010000011">
    <property type="protein sequence ID" value="NPD92818.1"/>
    <property type="molecule type" value="Genomic_DNA"/>
</dbReference>
<evidence type="ECO:0000256" key="10">
    <source>
        <dbReference type="SAM" id="Phobius"/>
    </source>
</evidence>
<evidence type="ECO:0000256" key="5">
    <source>
        <dbReference type="ARBA" id="ARBA00022448"/>
    </source>
</evidence>
<protein>
    <recommendedName>
        <fullName evidence="4">Nicotinamide riboside transporter PnuC</fullName>
    </recommendedName>
</protein>
<evidence type="ECO:0000256" key="9">
    <source>
        <dbReference type="ARBA" id="ARBA00023136"/>
    </source>
</evidence>
<feature type="transmembrane region" description="Helical" evidence="10">
    <location>
        <begin position="26"/>
        <end position="43"/>
    </location>
</feature>
<evidence type="ECO:0000256" key="2">
    <source>
        <dbReference type="ARBA" id="ARBA00004651"/>
    </source>
</evidence>
<feature type="transmembrane region" description="Helical" evidence="10">
    <location>
        <begin position="87"/>
        <end position="111"/>
    </location>
</feature>
<feature type="transmembrane region" description="Helical" evidence="10">
    <location>
        <begin position="149"/>
        <end position="166"/>
    </location>
</feature>
<feature type="transmembrane region" description="Helical" evidence="10">
    <location>
        <begin position="172"/>
        <end position="189"/>
    </location>
</feature>
<dbReference type="Proteomes" id="UP000714420">
    <property type="component" value="Unassembled WGS sequence"/>
</dbReference>
<sequence>MERILEIFGVLSGLLYLFLEIRQHRAMWVVGFLTSLVYVFVFFRSRIYADMWLNIYYVVISVYGFLQWTQNKRYVASEATSSTYKEIVYSHLTSRILVTVLFSIAILFVLLYNVLHHFTDSPVPVGDAFTTAVGIVATWMLARRIIEHWILWIVVNGVSVCIYYQRGLYPTVFLYICYAILAVVGLYTWKNKGIRKNDSTL</sequence>
<evidence type="ECO:0000256" key="8">
    <source>
        <dbReference type="ARBA" id="ARBA00022989"/>
    </source>
</evidence>
<gene>
    <name evidence="11" type="ORF">HPS56_10780</name>
</gene>
<evidence type="ECO:0000256" key="4">
    <source>
        <dbReference type="ARBA" id="ARBA00017522"/>
    </source>
</evidence>
<keyword evidence="12" id="KW-1185">Reference proteome</keyword>
<keyword evidence="8 10" id="KW-1133">Transmembrane helix</keyword>
<comment type="subcellular location">
    <subcellularLocation>
        <location evidence="2">Cell membrane</location>
        <topology evidence="2">Multi-pass membrane protein</topology>
    </subcellularLocation>
</comment>
<comment type="function">
    <text evidence="1">Required for nicotinamide riboside transport across the inner membrane.</text>
</comment>
<dbReference type="RefSeq" id="WP_172276343.1">
    <property type="nucleotide sequence ID" value="NZ_CASGMU010000011.1"/>
</dbReference>
<name>A0ABX2APC9_9BACT</name>
<evidence type="ECO:0000256" key="1">
    <source>
        <dbReference type="ARBA" id="ARBA00002672"/>
    </source>
</evidence>
<dbReference type="Pfam" id="PF04973">
    <property type="entry name" value="NMN_transporter"/>
    <property type="match status" value="1"/>
</dbReference>
<dbReference type="InterPro" id="IPR006419">
    <property type="entry name" value="NMN_transpt_PnuC"/>
</dbReference>
<dbReference type="NCBIfam" id="TIGR01528">
    <property type="entry name" value="NMN_trans_PnuC"/>
    <property type="match status" value="1"/>
</dbReference>
<reference evidence="11 12" key="1">
    <citation type="submission" date="2020-05" db="EMBL/GenBank/DDBJ databases">
        <title>Distinct polysaccharide utilization as determinants for interspecies competition between intestinal Prevotella spp.</title>
        <authorList>
            <person name="Galvez E.J.C."/>
            <person name="Iljazovic A."/>
            <person name="Strowig T."/>
        </authorList>
    </citation>
    <scope>NUCLEOTIDE SEQUENCE [LARGE SCALE GENOMIC DNA]</scope>
    <source>
        <strain evidence="11 12">PMUR</strain>
    </source>
</reference>
<evidence type="ECO:0000256" key="7">
    <source>
        <dbReference type="ARBA" id="ARBA00022692"/>
    </source>
</evidence>
<keyword evidence="6" id="KW-1003">Cell membrane</keyword>
<evidence type="ECO:0000256" key="6">
    <source>
        <dbReference type="ARBA" id="ARBA00022475"/>
    </source>
</evidence>
<feature type="transmembrane region" description="Helical" evidence="10">
    <location>
        <begin position="49"/>
        <end position="66"/>
    </location>
</feature>
<keyword evidence="5" id="KW-0813">Transport</keyword>
<accession>A0ABX2APC9</accession>
<evidence type="ECO:0000313" key="11">
    <source>
        <dbReference type="EMBL" id="NPD92818.1"/>
    </source>
</evidence>